<accession>A0A7W7Y5C3</accession>
<dbReference type="EMBL" id="JACHID010000008">
    <property type="protein sequence ID" value="MBB5022194.1"/>
    <property type="molecule type" value="Genomic_DNA"/>
</dbReference>
<reference evidence="1 2" key="1">
    <citation type="submission" date="2020-08" db="EMBL/GenBank/DDBJ databases">
        <title>Genomic Encyclopedia of Type Strains, Phase IV (KMG-IV): sequencing the most valuable type-strain genomes for metagenomic binning, comparative biology and taxonomic classification.</title>
        <authorList>
            <person name="Goeker M."/>
        </authorList>
    </citation>
    <scope>NUCLEOTIDE SEQUENCE [LARGE SCALE GENOMIC DNA]</scope>
    <source>
        <strain evidence="1 2">DSM 22071</strain>
    </source>
</reference>
<sequence>MLDLGGFSAQQARVVVNMYTDERALVSTAGCFWGDPFVEQGSKESMARLAPKRYCGAKWWL</sequence>
<dbReference type="Proteomes" id="UP000528322">
    <property type="component" value="Unassembled WGS sequence"/>
</dbReference>
<dbReference type="AlphaFoldDB" id="A0A7W7Y5C3"/>
<organism evidence="1 2">
    <name type="scientific">Desulfurispira natronophila</name>
    <dbReference type="NCBI Taxonomy" id="682562"/>
    <lineage>
        <taxon>Bacteria</taxon>
        <taxon>Pseudomonadati</taxon>
        <taxon>Chrysiogenota</taxon>
        <taxon>Chrysiogenia</taxon>
        <taxon>Chrysiogenales</taxon>
        <taxon>Chrysiogenaceae</taxon>
        <taxon>Desulfurispira</taxon>
    </lineage>
</organism>
<gene>
    <name evidence="1" type="ORF">HNR37_001522</name>
</gene>
<proteinExistence type="predicted"/>
<evidence type="ECO:0000313" key="2">
    <source>
        <dbReference type="Proteomes" id="UP000528322"/>
    </source>
</evidence>
<name>A0A7W7Y5C3_9BACT</name>
<evidence type="ECO:0000313" key="1">
    <source>
        <dbReference type="EMBL" id="MBB5022194.1"/>
    </source>
</evidence>
<protein>
    <submittedName>
        <fullName evidence="1">Uncharacterized protein</fullName>
    </submittedName>
</protein>
<keyword evidence="2" id="KW-1185">Reference proteome</keyword>
<comment type="caution">
    <text evidence="1">The sequence shown here is derived from an EMBL/GenBank/DDBJ whole genome shotgun (WGS) entry which is preliminary data.</text>
</comment>